<dbReference type="Proteomes" id="UP001146120">
    <property type="component" value="Unassembled WGS sequence"/>
</dbReference>
<evidence type="ECO:0000313" key="2">
    <source>
        <dbReference type="Proteomes" id="UP001146120"/>
    </source>
</evidence>
<keyword evidence="2" id="KW-1185">Reference proteome</keyword>
<accession>A0AAV2YIC4</accession>
<comment type="caution">
    <text evidence="1">The sequence shown here is derived from an EMBL/GenBank/DDBJ whole genome shotgun (WGS) entry which is preliminary data.</text>
</comment>
<gene>
    <name evidence="1" type="ORF">N0F65_012685</name>
</gene>
<sequence length="38" mass="4260">MREAIEVAAQVNQAYNTSVLVSRSYINHLLVCVLVINK</sequence>
<reference evidence="1" key="2">
    <citation type="journal article" date="2023" name="Microbiol Resour">
        <title>Decontamination and Annotation of the Draft Genome Sequence of the Oomycete Lagenidium giganteum ARSEF 373.</title>
        <authorList>
            <person name="Morgan W.R."/>
            <person name="Tartar A."/>
        </authorList>
    </citation>
    <scope>NUCLEOTIDE SEQUENCE</scope>
    <source>
        <strain evidence="1">ARSEF 373</strain>
    </source>
</reference>
<dbReference type="AlphaFoldDB" id="A0AAV2YIC4"/>
<evidence type="ECO:0000313" key="1">
    <source>
        <dbReference type="EMBL" id="DAZ94732.1"/>
    </source>
</evidence>
<reference evidence="1" key="1">
    <citation type="submission" date="2022-11" db="EMBL/GenBank/DDBJ databases">
        <authorList>
            <person name="Morgan W.R."/>
            <person name="Tartar A."/>
        </authorList>
    </citation>
    <scope>NUCLEOTIDE SEQUENCE</scope>
    <source>
        <strain evidence="1">ARSEF 373</strain>
    </source>
</reference>
<proteinExistence type="predicted"/>
<dbReference type="EMBL" id="DAKRPA010000236">
    <property type="protein sequence ID" value="DAZ94732.1"/>
    <property type="molecule type" value="Genomic_DNA"/>
</dbReference>
<organism evidence="1 2">
    <name type="scientific">Lagenidium giganteum</name>
    <dbReference type="NCBI Taxonomy" id="4803"/>
    <lineage>
        <taxon>Eukaryota</taxon>
        <taxon>Sar</taxon>
        <taxon>Stramenopiles</taxon>
        <taxon>Oomycota</taxon>
        <taxon>Peronosporomycetes</taxon>
        <taxon>Pythiales</taxon>
        <taxon>Pythiaceae</taxon>
    </lineage>
</organism>
<protein>
    <submittedName>
        <fullName evidence="1">Uncharacterized protein</fullName>
    </submittedName>
</protein>
<name>A0AAV2YIC4_9STRA</name>